<evidence type="ECO:0000256" key="4">
    <source>
        <dbReference type="SAM" id="MobiDB-lite"/>
    </source>
</evidence>
<evidence type="ECO:0000313" key="6">
    <source>
        <dbReference type="EMBL" id="KAJ3251615.1"/>
    </source>
</evidence>
<proteinExistence type="predicted"/>
<dbReference type="GO" id="GO:0031267">
    <property type="term" value="F:small GTPase binding"/>
    <property type="evidence" value="ECO:0007669"/>
    <property type="project" value="TreeGrafter"/>
</dbReference>
<feature type="domain" description="Rab-GAP TBC" evidence="5">
    <location>
        <begin position="193"/>
        <end position="351"/>
    </location>
</feature>
<dbReference type="EMBL" id="JADGKB010000175">
    <property type="protein sequence ID" value="KAJ3251615.1"/>
    <property type="molecule type" value="Genomic_DNA"/>
</dbReference>
<accession>A0AAD5Y2M8</accession>
<dbReference type="FunFam" id="1.10.10.750:FF:000003">
    <property type="entry name" value="GTPase activating protein (Evi5)"/>
    <property type="match status" value="1"/>
</dbReference>
<evidence type="ECO:0000259" key="5">
    <source>
        <dbReference type="PROSITE" id="PS50086"/>
    </source>
</evidence>
<dbReference type="GO" id="GO:0005096">
    <property type="term" value="F:GTPase activator activity"/>
    <property type="evidence" value="ECO:0007669"/>
    <property type="project" value="UniProtKB-KW"/>
</dbReference>
<dbReference type="PANTHER" id="PTHR47219">
    <property type="entry name" value="RAB GTPASE-ACTIVATING PROTEIN 1-LIKE"/>
    <property type="match status" value="1"/>
</dbReference>
<dbReference type="SMART" id="SM00164">
    <property type="entry name" value="TBC"/>
    <property type="match status" value="1"/>
</dbReference>
<dbReference type="SUPFAM" id="SSF47923">
    <property type="entry name" value="Ypt/Rab-GAP domain of gyp1p"/>
    <property type="match status" value="2"/>
</dbReference>
<evidence type="ECO:0000256" key="1">
    <source>
        <dbReference type="ARBA" id="ARBA00022468"/>
    </source>
</evidence>
<dbReference type="PANTHER" id="PTHR47219:SF9">
    <property type="entry name" value="GTPASE ACTIVATING PROTEIN AND CENTROSOME-ASSOCIATED, ISOFORM B"/>
    <property type="match status" value="1"/>
</dbReference>
<dbReference type="Pfam" id="PF23436">
    <property type="entry name" value="RabGap-TBC_2"/>
    <property type="match status" value="1"/>
</dbReference>
<organism evidence="7 8">
    <name type="scientific">Boothiomyces macroporosus</name>
    <dbReference type="NCBI Taxonomy" id="261099"/>
    <lineage>
        <taxon>Eukaryota</taxon>
        <taxon>Fungi</taxon>
        <taxon>Fungi incertae sedis</taxon>
        <taxon>Chytridiomycota</taxon>
        <taxon>Chytridiomycota incertae sedis</taxon>
        <taxon>Chytridiomycetes</taxon>
        <taxon>Rhizophydiales</taxon>
        <taxon>Terramycetaceae</taxon>
        <taxon>Boothiomyces</taxon>
    </lineage>
</organism>
<evidence type="ECO:0000256" key="2">
    <source>
        <dbReference type="ARBA" id="ARBA00023054"/>
    </source>
</evidence>
<feature type="compositionally biased region" description="Basic and acidic residues" evidence="4">
    <location>
        <begin position="1"/>
        <end position="23"/>
    </location>
</feature>
<dbReference type="PROSITE" id="PS50086">
    <property type="entry name" value="TBC_RABGAP"/>
    <property type="match status" value="1"/>
</dbReference>
<name>A0AAD5Y2M8_9FUNG</name>
<dbReference type="InterPro" id="IPR000195">
    <property type="entry name" value="Rab-GAP-TBC_dom"/>
</dbReference>
<evidence type="ECO:0000313" key="8">
    <source>
        <dbReference type="Proteomes" id="UP001210925"/>
    </source>
</evidence>
<evidence type="ECO:0000256" key="3">
    <source>
        <dbReference type="SAM" id="Coils"/>
    </source>
</evidence>
<feature type="coiled-coil region" evidence="3">
    <location>
        <begin position="432"/>
        <end position="565"/>
    </location>
</feature>
<dbReference type="InterPro" id="IPR035969">
    <property type="entry name" value="Rab-GAP_TBC_sf"/>
</dbReference>
<dbReference type="FunFam" id="1.10.472.80:FF:000027">
    <property type="entry name" value="GTPase activating protein (Evi5)"/>
    <property type="match status" value="1"/>
</dbReference>
<dbReference type="InterPro" id="IPR050302">
    <property type="entry name" value="Rab_GAP_TBC_domain"/>
</dbReference>
<dbReference type="Gene3D" id="1.10.472.80">
    <property type="entry name" value="Ypt/Rab-GAP domain of gyp1p, domain 3"/>
    <property type="match status" value="1"/>
</dbReference>
<keyword evidence="1" id="KW-0343">GTPase activation</keyword>
<dbReference type="Gene3D" id="1.10.8.270">
    <property type="entry name" value="putative rabgap domain of human tbc1 domain family member 14 like domains"/>
    <property type="match status" value="1"/>
</dbReference>
<dbReference type="AlphaFoldDB" id="A0AAD5Y2M8"/>
<dbReference type="Proteomes" id="UP001210925">
    <property type="component" value="Unassembled WGS sequence"/>
</dbReference>
<comment type="caution">
    <text evidence="7">The sequence shown here is derived from an EMBL/GenBank/DDBJ whole genome shotgun (WGS) entry which is preliminary data.</text>
</comment>
<sequence length="567" mass="66790">MDDEDFKTPEEGDIVKSPKERVSFRRNKGQPTTMSVESFTHDPIKFNSTITTEKEKEKESSSIFKSIMTLKPPSDITNFVVRSFGGTGEKEKLVEQVKVEERILTPEEEEDEFILSRLKYHAKSTGELSLKKAGTWFTELSNGFQSAKNSFMGKSDDADKDPMDWEFWGKVINDYDNIIASNPRQFRQHLRKGLPEPIRGMMWQLMSNSKSESLEEEYMGLLERQTRLEKIIRRDLARTFPGHEFFKDPEGPGQTSLFNVLKEEQAFCVLVRLMNDFDFRDLYGPKMIGLQVRNYQFDKLIAEQFPTVFKHLEKQDIKSTMYASQWFMTVFAYRFPLEIVFRIFDIIFAEGSEAVLRFALALIKHNQDTIVTLEFEKLLEYLKEELFEQYIEDVNRLIVDASQIKISKRKLDLWETEFIEILRQSSPEVIELEKMKSENRKLMKSYKLLEQNYELLNREHIDLVNNFIEEKDKCERQFDRNEELQEQVNGFKKILTGDRKHAEHQVQSEMDELAQKNIELIRKNADLQDHVHDLEQQLLDARMALANVENEKEALRMEVVKLKAQMK</sequence>
<protein>
    <submittedName>
        <fullName evidence="7">GTPase-activating protein</fullName>
    </submittedName>
</protein>
<keyword evidence="8" id="KW-1185">Reference proteome</keyword>
<evidence type="ECO:0000313" key="7">
    <source>
        <dbReference type="EMBL" id="KAJ3251620.1"/>
    </source>
</evidence>
<dbReference type="EMBL" id="JADGKB010000175">
    <property type="protein sequence ID" value="KAJ3251620.1"/>
    <property type="molecule type" value="Genomic_DNA"/>
</dbReference>
<reference evidence="7" key="1">
    <citation type="submission" date="2020-05" db="EMBL/GenBank/DDBJ databases">
        <title>Phylogenomic resolution of chytrid fungi.</title>
        <authorList>
            <person name="Stajich J.E."/>
            <person name="Amses K."/>
            <person name="Simmons R."/>
            <person name="Seto K."/>
            <person name="Myers J."/>
            <person name="Bonds A."/>
            <person name="Quandt C.A."/>
            <person name="Barry K."/>
            <person name="Liu P."/>
            <person name="Grigoriev I."/>
            <person name="Longcore J.E."/>
            <person name="James T.Y."/>
        </authorList>
    </citation>
    <scope>NUCLEOTIDE SEQUENCE</scope>
    <source>
        <strain evidence="7">PLAUS21</strain>
    </source>
</reference>
<keyword evidence="2 3" id="KW-0175">Coiled coil</keyword>
<dbReference type="Gene3D" id="1.10.10.750">
    <property type="entry name" value="Ypt/Rab-GAP domain of gyp1p, domain 1"/>
    <property type="match status" value="1"/>
</dbReference>
<feature type="region of interest" description="Disordered" evidence="4">
    <location>
        <begin position="1"/>
        <end position="36"/>
    </location>
</feature>
<gene>
    <name evidence="7" type="primary">GYP5_2</name>
    <name evidence="6" type="synonym">GYP5_1</name>
    <name evidence="6" type="ORF">HK103_002229</name>
    <name evidence="7" type="ORF">HK103_002234</name>
</gene>